<reference evidence="4 5" key="1">
    <citation type="submission" date="2019-06" db="EMBL/GenBank/DDBJ databases">
        <title>Sequencing the genomes of 1000 actinobacteria strains.</title>
        <authorList>
            <person name="Klenk H.-P."/>
        </authorList>
    </citation>
    <scope>NUCLEOTIDE SEQUENCE [LARGE SCALE GENOMIC DNA]</scope>
    <source>
        <strain evidence="4 5">DSM 45928</strain>
    </source>
</reference>
<dbReference type="OrthoDB" id="9788270at2"/>
<evidence type="ECO:0000259" key="3">
    <source>
        <dbReference type="Pfam" id="PF01048"/>
    </source>
</evidence>
<keyword evidence="1 4" id="KW-0378">Hydrolase</keyword>
<dbReference type="GO" id="GO:0009116">
    <property type="term" value="P:nucleoside metabolic process"/>
    <property type="evidence" value="ECO:0007669"/>
    <property type="project" value="InterPro"/>
</dbReference>
<dbReference type="PANTHER" id="PTHR46832">
    <property type="entry name" value="5'-METHYLTHIOADENOSINE/S-ADENOSYLHOMOCYSTEINE NUCLEOSIDASE"/>
    <property type="match status" value="1"/>
</dbReference>
<keyword evidence="5" id="KW-1185">Reference proteome</keyword>
<comment type="caution">
    <text evidence="4">The sequence shown here is derived from an EMBL/GenBank/DDBJ whole genome shotgun (WGS) entry which is preliminary data.</text>
</comment>
<dbReference type="EMBL" id="VFOW01000001">
    <property type="protein sequence ID" value="TQL77134.1"/>
    <property type="molecule type" value="Genomic_DNA"/>
</dbReference>
<name>A0A543AX35_9ACTN</name>
<evidence type="ECO:0000313" key="5">
    <source>
        <dbReference type="Proteomes" id="UP000317043"/>
    </source>
</evidence>
<dbReference type="AlphaFoldDB" id="A0A543AX35"/>
<comment type="catalytic activity">
    <reaction evidence="1">
        <text>futalosine + H2O = dehypoxanthine futalosine + hypoxanthine</text>
        <dbReference type="Rhea" id="RHEA:25904"/>
        <dbReference type="ChEBI" id="CHEBI:15377"/>
        <dbReference type="ChEBI" id="CHEBI:17368"/>
        <dbReference type="ChEBI" id="CHEBI:58863"/>
        <dbReference type="ChEBI" id="CHEBI:58864"/>
        <dbReference type="EC" id="3.2.2.26"/>
    </reaction>
</comment>
<dbReference type="HAMAP" id="MF_00991">
    <property type="entry name" value="MqnB"/>
    <property type="match status" value="1"/>
</dbReference>
<dbReference type="GO" id="GO:0008782">
    <property type="term" value="F:adenosylhomocysteine nucleosidase activity"/>
    <property type="evidence" value="ECO:0007669"/>
    <property type="project" value="TreeGrafter"/>
</dbReference>
<accession>A0A543AX35</accession>
<comment type="pathway">
    <text evidence="1">Quinol/quinone metabolism; menaquinone biosynthesis.</text>
</comment>
<dbReference type="GO" id="GO:0008930">
    <property type="term" value="F:methylthioadenosine nucleosidase activity"/>
    <property type="evidence" value="ECO:0007669"/>
    <property type="project" value="TreeGrafter"/>
</dbReference>
<dbReference type="SUPFAM" id="SSF53167">
    <property type="entry name" value="Purine and uridine phosphorylases"/>
    <property type="match status" value="1"/>
</dbReference>
<evidence type="ECO:0000313" key="4">
    <source>
        <dbReference type="EMBL" id="TQL77134.1"/>
    </source>
</evidence>
<dbReference type="Proteomes" id="UP000317043">
    <property type="component" value="Unassembled WGS sequence"/>
</dbReference>
<dbReference type="InterPro" id="IPR000845">
    <property type="entry name" value="Nucleoside_phosphorylase_d"/>
</dbReference>
<dbReference type="NCBIfam" id="TIGR03664">
    <property type="entry name" value="fut_nucase"/>
    <property type="match status" value="1"/>
</dbReference>
<dbReference type="GO" id="GO:0009234">
    <property type="term" value="P:menaquinone biosynthetic process"/>
    <property type="evidence" value="ECO:0007669"/>
    <property type="project" value="UniProtKB-UniRule"/>
</dbReference>
<dbReference type="InterPro" id="IPR035994">
    <property type="entry name" value="Nucleoside_phosphorylase_sf"/>
</dbReference>
<dbReference type="GO" id="GO:0005829">
    <property type="term" value="C:cytosol"/>
    <property type="evidence" value="ECO:0007669"/>
    <property type="project" value="TreeGrafter"/>
</dbReference>
<comment type="function">
    <text evidence="1">Catalyzes the hydrolysis of futalosine (FL) to dehypoxanthine futalosine (DHFL) and hypoxanthine, a step in the biosynthesis of menaquinone (MK, vitamin K2).</text>
</comment>
<proteinExistence type="inferred from homology"/>
<dbReference type="GO" id="GO:0019284">
    <property type="term" value="P:L-methionine salvage from S-adenosylmethionine"/>
    <property type="evidence" value="ECO:0007669"/>
    <property type="project" value="TreeGrafter"/>
</dbReference>
<dbReference type="EC" id="3.2.2.26" evidence="1 2"/>
<evidence type="ECO:0000256" key="1">
    <source>
        <dbReference type="HAMAP-Rule" id="MF_00991"/>
    </source>
</evidence>
<dbReference type="Gene3D" id="3.40.50.1580">
    <property type="entry name" value="Nucleoside phosphorylase domain"/>
    <property type="match status" value="1"/>
</dbReference>
<sequence length="230" mass="22724">MPQVTGHRPVTACGGGRRVASPVVKLLIVTAVAAEADAVRRGLSVDHDVAAVGVGPAAAAAGTARLLAQATTPYLGVINAGVAGGLAGRVGIGDTIVATEALSAELGVALPDRFQPLDELGFGSNVVACDPTLTEGVPGHRGVVLTLATITGTPEIAATLASRYPTALAEAMEGFGVATAAAQAGLPFAEIRTVSNAVGDRDVAGWDWNAGFGALSTAVAALPTIGSIKE</sequence>
<dbReference type="Pfam" id="PF01048">
    <property type="entry name" value="PNP_UDP_1"/>
    <property type="match status" value="1"/>
</dbReference>
<dbReference type="PANTHER" id="PTHR46832:SF2">
    <property type="entry name" value="FUTALOSINE HYDROLASE"/>
    <property type="match status" value="1"/>
</dbReference>
<gene>
    <name evidence="1" type="primary">mqnB</name>
    <name evidence="4" type="ORF">FB566_2684</name>
</gene>
<comment type="similarity">
    <text evidence="1">Belongs to the PNP/UDP phosphorylase family. Futalosine hydrolase subfamily.</text>
</comment>
<dbReference type="UniPathway" id="UPA00079"/>
<dbReference type="CDD" id="cd17766">
    <property type="entry name" value="futalosine_nucleosidase_MqnB"/>
    <property type="match status" value="1"/>
</dbReference>
<dbReference type="InterPro" id="IPR019963">
    <property type="entry name" value="FL_hydrolase_MqnB"/>
</dbReference>
<protein>
    <recommendedName>
        <fullName evidence="1 2">Futalosine hydrolase</fullName>
        <shortName evidence="1">FL hydrolase</shortName>
        <ecNumber evidence="1 2">3.2.2.26</ecNumber>
    </recommendedName>
    <alternativeName>
        <fullName evidence="1">Futalosine nucleosidase</fullName>
    </alternativeName>
    <alternativeName>
        <fullName evidence="1">Menaquinone biosynthetic enzyme MqnB</fullName>
    </alternativeName>
</protein>
<keyword evidence="1" id="KW-0474">Menaquinone biosynthesis</keyword>
<evidence type="ECO:0000256" key="2">
    <source>
        <dbReference type="NCBIfam" id="TIGR03664"/>
    </source>
</evidence>
<dbReference type="InParanoid" id="A0A543AX35"/>
<feature type="domain" description="Nucleoside phosphorylase" evidence="3">
    <location>
        <begin position="51"/>
        <end position="201"/>
    </location>
</feature>
<organism evidence="4 5">
    <name type="scientific">Stackebrandtia endophytica</name>
    <dbReference type="NCBI Taxonomy" id="1496996"/>
    <lineage>
        <taxon>Bacteria</taxon>
        <taxon>Bacillati</taxon>
        <taxon>Actinomycetota</taxon>
        <taxon>Actinomycetes</taxon>
        <taxon>Glycomycetales</taxon>
        <taxon>Glycomycetaceae</taxon>
        <taxon>Stackebrandtia</taxon>
    </lineage>
</organism>